<sequence>MPAKPAPAVSVSLPTSNAFAALADDVDLEEHFALALRLVDAVLDHDDQLVRKLVVDERVDCWVQDQQGWTALHAAAYTGNVDHINLLLRKGNAVWSMPDNLGCTAGDIAYSMNNVAAYEALLAEGVRAEMLRAVLEAAQAGEGAEDEDESADAGPEDTAMADGDDAAAAASTSASASGADADAPKLSTTSDNATFLASRLVFTHDSAGQPIALDAEGNGVMMGWESGIMRATAERMCDAGWADRKGKRREELVREEDEGEREPLCVLNVGFGLGIVDTFLQEYAPTQHLIIEPHPDVLAFARDNGWFDKPGVRFYEGTWKDYFRALEEGKEEYVAWDGVYFDTYSEHYADLHAFFDHLPDLLSPSPHARFSFFHGLGATSRLLYDVYTTVSELHLREIGLATEWCEVDVAPGEGEAARWEATGARATAAGGDEKDERTKGEGEKKYWREDMVGRYRLPLCRLEM</sequence>
<dbReference type="InterPro" id="IPR002110">
    <property type="entry name" value="Ankyrin_rpt"/>
</dbReference>
<feature type="region of interest" description="Disordered" evidence="5">
    <location>
        <begin position="423"/>
        <end position="443"/>
    </location>
</feature>
<dbReference type="AlphaFoldDB" id="A0AAV5GGL6"/>
<dbReference type="SUPFAM" id="SSF48403">
    <property type="entry name" value="Ankyrin repeat"/>
    <property type="match status" value="1"/>
</dbReference>
<dbReference type="GO" id="GO:0005737">
    <property type="term" value="C:cytoplasm"/>
    <property type="evidence" value="ECO:0007669"/>
    <property type="project" value="TreeGrafter"/>
</dbReference>
<keyword evidence="8" id="KW-1185">Reference proteome</keyword>
<dbReference type="SUPFAM" id="SSF53335">
    <property type="entry name" value="S-adenosyl-L-methionine-dependent methyltransferases"/>
    <property type="match status" value="1"/>
</dbReference>
<protein>
    <recommendedName>
        <fullName evidence="6">RMT2 domain-containing protein</fullName>
    </recommendedName>
</protein>
<dbReference type="Proteomes" id="UP001342314">
    <property type="component" value="Unassembled WGS sequence"/>
</dbReference>
<keyword evidence="2" id="KW-0808">Transferase</keyword>
<evidence type="ECO:0000256" key="2">
    <source>
        <dbReference type="ARBA" id="ARBA00022679"/>
    </source>
</evidence>
<dbReference type="EMBL" id="BQKY01000004">
    <property type="protein sequence ID" value="GJN88885.1"/>
    <property type="molecule type" value="Genomic_DNA"/>
</dbReference>
<evidence type="ECO:0000256" key="1">
    <source>
        <dbReference type="ARBA" id="ARBA00022603"/>
    </source>
</evidence>
<feature type="compositionally biased region" description="Low complexity" evidence="5">
    <location>
        <begin position="156"/>
        <end position="181"/>
    </location>
</feature>
<evidence type="ECO:0000256" key="3">
    <source>
        <dbReference type="ARBA" id="ARBA00022691"/>
    </source>
</evidence>
<dbReference type="PROSITE" id="PS51559">
    <property type="entry name" value="SAM_RMT2"/>
    <property type="match status" value="1"/>
</dbReference>
<dbReference type="Gene3D" id="3.40.50.150">
    <property type="entry name" value="Vaccinia Virus protein VP39"/>
    <property type="match status" value="1"/>
</dbReference>
<feature type="domain" description="RMT2" evidence="6">
    <location>
        <begin position="186"/>
        <end position="464"/>
    </location>
</feature>
<feature type="repeat" description="ANK" evidence="4">
    <location>
        <begin position="67"/>
        <end position="91"/>
    </location>
</feature>
<evidence type="ECO:0000256" key="4">
    <source>
        <dbReference type="PROSITE-ProRule" id="PRU00023"/>
    </source>
</evidence>
<accession>A0AAV5GGL6</accession>
<comment type="caution">
    <text evidence="7">The sequence shown here is derived from an EMBL/GenBank/DDBJ whole genome shotgun (WGS) entry which is preliminary data.</text>
</comment>
<proteinExistence type="predicted"/>
<dbReference type="InterPro" id="IPR029063">
    <property type="entry name" value="SAM-dependent_MTases_sf"/>
</dbReference>
<keyword evidence="3" id="KW-0949">S-adenosyl-L-methionine</keyword>
<dbReference type="PROSITE" id="PS50088">
    <property type="entry name" value="ANK_REPEAT"/>
    <property type="match status" value="1"/>
</dbReference>
<dbReference type="InterPro" id="IPR026480">
    <property type="entry name" value="RMT2_dom"/>
</dbReference>
<dbReference type="GO" id="GO:0032259">
    <property type="term" value="P:methylation"/>
    <property type="evidence" value="ECO:0007669"/>
    <property type="project" value="UniProtKB-KW"/>
</dbReference>
<keyword evidence="4" id="KW-0040">ANK repeat</keyword>
<reference evidence="7 8" key="1">
    <citation type="submission" date="2021-12" db="EMBL/GenBank/DDBJ databases">
        <title>High titer production of polyol ester of fatty acids by Rhodotorula paludigena BS15 towards product separation-free biomass refinery.</title>
        <authorList>
            <person name="Mano J."/>
            <person name="Ono H."/>
            <person name="Tanaka T."/>
            <person name="Naito K."/>
            <person name="Sushida H."/>
            <person name="Ike M."/>
            <person name="Tokuyasu K."/>
            <person name="Kitaoka M."/>
        </authorList>
    </citation>
    <scope>NUCLEOTIDE SEQUENCE [LARGE SCALE GENOMIC DNA]</scope>
    <source>
        <strain evidence="7 8">BS15</strain>
    </source>
</reference>
<dbReference type="CDD" id="cd02440">
    <property type="entry name" value="AdoMet_MTases"/>
    <property type="match status" value="1"/>
</dbReference>
<dbReference type="InterPro" id="IPR051038">
    <property type="entry name" value="RMT2/GAMT_Mtase"/>
</dbReference>
<feature type="region of interest" description="Disordered" evidence="5">
    <location>
        <begin position="139"/>
        <end position="188"/>
    </location>
</feature>
<dbReference type="GO" id="GO:0019702">
    <property type="term" value="F:protein arginine N5-methyltransferase activity"/>
    <property type="evidence" value="ECO:0007669"/>
    <property type="project" value="TreeGrafter"/>
</dbReference>
<dbReference type="Gene3D" id="1.25.40.20">
    <property type="entry name" value="Ankyrin repeat-containing domain"/>
    <property type="match status" value="1"/>
</dbReference>
<evidence type="ECO:0000313" key="8">
    <source>
        <dbReference type="Proteomes" id="UP001342314"/>
    </source>
</evidence>
<name>A0AAV5GGL6_9BASI</name>
<feature type="compositionally biased region" description="Acidic residues" evidence="5">
    <location>
        <begin position="143"/>
        <end position="155"/>
    </location>
</feature>
<evidence type="ECO:0000256" key="5">
    <source>
        <dbReference type="SAM" id="MobiDB-lite"/>
    </source>
</evidence>
<keyword evidence="1" id="KW-0489">Methyltransferase</keyword>
<organism evidence="7 8">
    <name type="scientific">Rhodotorula paludigena</name>
    <dbReference type="NCBI Taxonomy" id="86838"/>
    <lineage>
        <taxon>Eukaryota</taxon>
        <taxon>Fungi</taxon>
        <taxon>Dikarya</taxon>
        <taxon>Basidiomycota</taxon>
        <taxon>Pucciniomycotina</taxon>
        <taxon>Microbotryomycetes</taxon>
        <taxon>Sporidiobolales</taxon>
        <taxon>Sporidiobolaceae</taxon>
        <taxon>Rhodotorula</taxon>
    </lineage>
</organism>
<dbReference type="InterPro" id="IPR036770">
    <property type="entry name" value="Ankyrin_rpt-contain_sf"/>
</dbReference>
<dbReference type="PANTHER" id="PTHR32379:SF1">
    <property type="entry name" value="GUANIDINOACETATE N-METHYLTRANSFERASE"/>
    <property type="match status" value="1"/>
</dbReference>
<dbReference type="PROSITE" id="PS50297">
    <property type="entry name" value="ANK_REP_REGION"/>
    <property type="match status" value="1"/>
</dbReference>
<evidence type="ECO:0000313" key="7">
    <source>
        <dbReference type="EMBL" id="GJN88885.1"/>
    </source>
</evidence>
<feature type="compositionally biased region" description="Basic and acidic residues" evidence="5">
    <location>
        <begin position="431"/>
        <end position="443"/>
    </location>
</feature>
<dbReference type="GO" id="GO:0005634">
    <property type="term" value="C:nucleus"/>
    <property type="evidence" value="ECO:0007669"/>
    <property type="project" value="TreeGrafter"/>
</dbReference>
<dbReference type="Pfam" id="PF12796">
    <property type="entry name" value="Ank_2"/>
    <property type="match status" value="1"/>
</dbReference>
<dbReference type="PANTHER" id="PTHR32379">
    <property type="entry name" value="GUANIDINOACETATE N-METHYLTRANSFERASE"/>
    <property type="match status" value="1"/>
</dbReference>
<evidence type="ECO:0000259" key="6">
    <source>
        <dbReference type="PROSITE" id="PS51559"/>
    </source>
</evidence>
<gene>
    <name evidence="7" type="ORF">Rhopal_001856-T1</name>
</gene>